<name>A0ABT2ZCF6_9RHOB</name>
<keyword evidence="2" id="KW-1185">Reference proteome</keyword>
<dbReference type="RefSeq" id="WP_263734298.1">
    <property type="nucleotide sequence ID" value="NZ_JAOWKY010000001.1"/>
</dbReference>
<accession>A0ABT2ZCF6</accession>
<sequence>MTGAGTHAKDAAIKDRVPVLQAWIDRFGACPRAANARQRNVLIREGATKPAGLPAAHSMHAIAVVRSDMRFGREIKIQSNRYNSDKWRTDDPGFAIIEPGSESSAKVIDVQATKPSRNHIMACQSSG</sequence>
<gene>
    <name evidence="1" type="ORF">OEW28_08680</name>
</gene>
<dbReference type="EMBL" id="JAOWKY010000001">
    <property type="protein sequence ID" value="MCV2868702.1"/>
    <property type="molecule type" value="Genomic_DNA"/>
</dbReference>
<proteinExistence type="predicted"/>
<reference evidence="1 2" key="1">
    <citation type="submission" date="2022-10" db="EMBL/GenBank/DDBJ databases">
        <title>Defluviimonas sp. nov., isolated from ocean surface water.</title>
        <authorList>
            <person name="He W."/>
            <person name="Wang L."/>
            <person name="Zhang D.-F."/>
        </authorList>
    </citation>
    <scope>NUCLEOTIDE SEQUENCE [LARGE SCALE GENOMIC DNA]</scope>
    <source>
        <strain evidence="1 2">WL0002</strain>
    </source>
</reference>
<evidence type="ECO:0000313" key="1">
    <source>
        <dbReference type="EMBL" id="MCV2868702.1"/>
    </source>
</evidence>
<comment type="caution">
    <text evidence="1">The sequence shown here is derived from an EMBL/GenBank/DDBJ whole genome shotgun (WGS) entry which is preliminary data.</text>
</comment>
<evidence type="ECO:0000313" key="2">
    <source>
        <dbReference type="Proteomes" id="UP001652542"/>
    </source>
</evidence>
<organism evidence="1 2">
    <name type="scientific">Albidovulum marisflavi</name>
    <dbReference type="NCBI Taxonomy" id="2984159"/>
    <lineage>
        <taxon>Bacteria</taxon>
        <taxon>Pseudomonadati</taxon>
        <taxon>Pseudomonadota</taxon>
        <taxon>Alphaproteobacteria</taxon>
        <taxon>Rhodobacterales</taxon>
        <taxon>Paracoccaceae</taxon>
        <taxon>Albidovulum</taxon>
    </lineage>
</organism>
<dbReference type="Proteomes" id="UP001652542">
    <property type="component" value="Unassembled WGS sequence"/>
</dbReference>
<protein>
    <submittedName>
        <fullName evidence="1">Uncharacterized protein</fullName>
    </submittedName>
</protein>